<reference evidence="1" key="1">
    <citation type="journal article" date="2020" name="Nature">
        <title>Giant virus diversity and host interactions through global metagenomics.</title>
        <authorList>
            <person name="Schulz F."/>
            <person name="Roux S."/>
            <person name="Paez-Espino D."/>
            <person name="Jungbluth S."/>
            <person name="Walsh D.A."/>
            <person name="Denef V.J."/>
            <person name="McMahon K.D."/>
            <person name="Konstantinidis K.T."/>
            <person name="Eloe-Fadrosh E.A."/>
            <person name="Kyrpides N.C."/>
            <person name="Woyke T."/>
        </authorList>
    </citation>
    <scope>NUCLEOTIDE SEQUENCE</scope>
    <source>
        <strain evidence="1">GVMAG-M-3300023179-62</strain>
    </source>
</reference>
<dbReference type="GO" id="GO:0046782">
    <property type="term" value="P:regulation of viral transcription"/>
    <property type="evidence" value="ECO:0007669"/>
    <property type="project" value="InterPro"/>
</dbReference>
<organism evidence="1">
    <name type="scientific">viral metagenome</name>
    <dbReference type="NCBI Taxonomy" id="1070528"/>
    <lineage>
        <taxon>unclassified sequences</taxon>
        <taxon>metagenomes</taxon>
        <taxon>organismal metagenomes</taxon>
    </lineage>
</organism>
<protein>
    <submittedName>
        <fullName evidence="1">Uncharacterized protein</fullName>
    </submittedName>
</protein>
<name>A0A6C0H4J5_9ZZZZ</name>
<proteinExistence type="predicted"/>
<sequence length="375" mass="45119">MKNASLNESSERIKAMSELDILSIDSNIRKNFEDEFAKLPDHEEKLLEIEESLKNENLRRRIRLSLEKARLELLAHIDDLKTNRNYHFYIMETLPFIEHYKDILKTPVKVSFMGKLVKKDKDKINVIDLYLEAAVKYVNIEFENVKPQRITCPNCFNKKDFDIIDGNTYICTKCYARQTVMKHNSSYTDIDRVNISSKYTYDRKVHFRDCINQYQGKQNSTIHQKIYDDLEMQFKRHHLLRGGIDASKEVKFADVTKNHILIFLKELGYSKHYENVHLIHYNFTGIKPDDISYLEEQLLDDFDVLTDLYDKRFKYIERKNFINTQYVLFQLLRRHRHPCKKEEFIILKTIDRKFFHDEICKDLFEELGWNHNPFY</sequence>
<evidence type="ECO:0000313" key="1">
    <source>
        <dbReference type="EMBL" id="QHT75065.1"/>
    </source>
</evidence>
<dbReference type="EMBL" id="MN739862">
    <property type="protein sequence ID" value="QHT75065.1"/>
    <property type="molecule type" value="Genomic_DNA"/>
</dbReference>
<dbReference type="InterPro" id="IPR007031">
    <property type="entry name" value="Poxvirus_VLTF3"/>
</dbReference>
<dbReference type="AlphaFoldDB" id="A0A6C0H4J5"/>
<dbReference type="Pfam" id="PF04947">
    <property type="entry name" value="Pox_VLTF3"/>
    <property type="match status" value="1"/>
</dbReference>
<accession>A0A6C0H4J5</accession>